<comment type="caution">
    <text evidence="2">The sequence shown here is derived from an EMBL/GenBank/DDBJ whole genome shotgun (WGS) entry which is preliminary data.</text>
</comment>
<sequence length="163" mass="19654">GLECMRKRIFHEYPNDDIINAMIKFYLKQYGIIPIEILDKKERELLETLEKEDERMKKELKKELEKIKQLPKTYTPKNIPKEWRKMKKIPRILFERELFNRGMKALCEEFIDKKTMKLKVPLNTLKELARKQNLLLYITSYNKNPKLISSINKKFKKALGILP</sequence>
<evidence type="ECO:0000313" key="2">
    <source>
        <dbReference type="EMBL" id="GAI75966.1"/>
    </source>
</evidence>
<dbReference type="EMBL" id="BARW01011725">
    <property type="protein sequence ID" value="GAI75966.1"/>
    <property type="molecule type" value="Genomic_DNA"/>
</dbReference>
<feature type="coiled-coil region" evidence="1">
    <location>
        <begin position="35"/>
        <end position="70"/>
    </location>
</feature>
<dbReference type="AlphaFoldDB" id="X1SA56"/>
<feature type="non-terminal residue" evidence="2">
    <location>
        <position position="1"/>
    </location>
</feature>
<accession>X1SA56</accession>
<gene>
    <name evidence="2" type="ORF">S12H4_22471</name>
</gene>
<protein>
    <submittedName>
        <fullName evidence="2">Uncharacterized protein</fullName>
    </submittedName>
</protein>
<keyword evidence="1" id="KW-0175">Coiled coil</keyword>
<evidence type="ECO:0000256" key="1">
    <source>
        <dbReference type="SAM" id="Coils"/>
    </source>
</evidence>
<organism evidence="2">
    <name type="scientific">marine sediment metagenome</name>
    <dbReference type="NCBI Taxonomy" id="412755"/>
    <lineage>
        <taxon>unclassified sequences</taxon>
        <taxon>metagenomes</taxon>
        <taxon>ecological metagenomes</taxon>
    </lineage>
</organism>
<proteinExistence type="predicted"/>
<name>X1SA56_9ZZZZ</name>
<reference evidence="2" key="1">
    <citation type="journal article" date="2014" name="Front. Microbiol.">
        <title>High frequency of phylogenetically diverse reductive dehalogenase-homologous genes in deep subseafloor sedimentary metagenomes.</title>
        <authorList>
            <person name="Kawai M."/>
            <person name="Futagami T."/>
            <person name="Toyoda A."/>
            <person name="Takaki Y."/>
            <person name="Nishi S."/>
            <person name="Hori S."/>
            <person name="Arai W."/>
            <person name="Tsubouchi T."/>
            <person name="Morono Y."/>
            <person name="Uchiyama I."/>
            <person name="Ito T."/>
            <person name="Fujiyama A."/>
            <person name="Inagaki F."/>
            <person name="Takami H."/>
        </authorList>
    </citation>
    <scope>NUCLEOTIDE SEQUENCE</scope>
    <source>
        <strain evidence="2">Expedition CK06-06</strain>
    </source>
</reference>